<evidence type="ECO:0000313" key="2">
    <source>
        <dbReference type="EMBL" id="KAK3051377.1"/>
    </source>
</evidence>
<dbReference type="SUPFAM" id="SSF51905">
    <property type="entry name" value="FAD/NAD(P)-binding domain"/>
    <property type="match status" value="1"/>
</dbReference>
<organism evidence="2 3">
    <name type="scientific">Extremus antarcticus</name>
    <dbReference type="NCBI Taxonomy" id="702011"/>
    <lineage>
        <taxon>Eukaryota</taxon>
        <taxon>Fungi</taxon>
        <taxon>Dikarya</taxon>
        <taxon>Ascomycota</taxon>
        <taxon>Pezizomycotina</taxon>
        <taxon>Dothideomycetes</taxon>
        <taxon>Dothideomycetidae</taxon>
        <taxon>Mycosphaerellales</taxon>
        <taxon>Extremaceae</taxon>
        <taxon>Extremus</taxon>
    </lineage>
</organism>
<dbReference type="GO" id="GO:0050660">
    <property type="term" value="F:flavin adenine dinucleotide binding"/>
    <property type="evidence" value="ECO:0007669"/>
    <property type="project" value="TreeGrafter"/>
</dbReference>
<gene>
    <name evidence="2" type="ORF">LTR09_007400</name>
</gene>
<dbReference type="Pfam" id="PF07992">
    <property type="entry name" value="Pyr_redox_2"/>
    <property type="match status" value="1"/>
</dbReference>
<dbReference type="PANTHER" id="PTHR43735">
    <property type="entry name" value="APOPTOSIS-INDUCING FACTOR 1"/>
    <property type="match status" value="1"/>
</dbReference>
<dbReference type="Proteomes" id="UP001271007">
    <property type="component" value="Unassembled WGS sequence"/>
</dbReference>
<name>A0AAJ0DJ41_9PEZI</name>
<protein>
    <recommendedName>
        <fullName evidence="1">FAD/NAD(P)-binding domain-containing protein</fullName>
    </recommendedName>
</protein>
<dbReference type="EMBL" id="JAWDJX010000026">
    <property type="protein sequence ID" value="KAK3051377.1"/>
    <property type="molecule type" value="Genomic_DNA"/>
</dbReference>
<proteinExistence type="predicted"/>
<dbReference type="PANTHER" id="PTHR43735:SF24">
    <property type="entry name" value="NUCLEOTIDE-DISULPHIDE OXIDOREDUCTASE AMID-LIKE, PUTATIVE (AFU_ORTHOLOGUE AFUA_1G17180)-RELATED"/>
    <property type="match status" value="1"/>
</dbReference>
<dbReference type="Gene3D" id="3.50.50.60">
    <property type="entry name" value="FAD/NAD(P)-binding domain"/>
    <property type="match status" value="2"/>
</dbReference>
<dbReference type="GO" id="GO:0005737">
    <property type="term" value="C:cytoplasm"/>
    <property type="evidence" value="ECO:0007669"/>
    <property type="project" value="TreeGrafter"/>
</dbReference>
<evidence type="ECO:0000259" key="1">
    <source>
        <dbReference type="Pfam" id="PF07992"/>
    </source>
</evidence>
<dbReference type="AlphaFoldDB" id="A0AAJ0DJ41"/>
<evidence type="ECO:0000313" key="3">
    <source>
        <dbReference type="Proteomes" id="UP001271007"/>
    </source>
</evidence>
<sequence>MESYDYLICATGYRRIWPTVPQSLDRKSYLAEAQGHIDHVKAAEHGVIVIGGGAVGVEMAAESNMVYPDIGVTLIHSRDHLFSAEPLPTEFADETLKLLSKSGVKVILGKRVMKVTDDDKAGSTSKVLKLSDGTTMHASHVISAISRPTATSTYLPDTALDGEGLVKVNDSLHLTMNSDTSETHFAIGDIAAWPPTGTPTIKRCGGAMYMGHVAALNIYRHMLHRLELAGPPEYTTIPVFPPAIAIALGNTAIGYWEGAGVTEGDELRDRMFGDDLGLDICWQGMGLGSVKADVSAVA</sequence>
<keyword evidence="3" id="KW-1185">Reference proteome</keyword>
<reference evidence="2" key="1">
    <citation type="submission" date="2023-04" db="EMBL/GenBank/DDBJ databases">
        <title>Black Yeasts Isolated from many extreme environments.</title>
        <authorList>
            <person name="Coleine C."/>
            <person name="Stajich J.E."/>
            <person name="Selbmann L."/>
        </authorList>
    </citation>
    <scope>NUCLEOTIDE SEQUENCE</scope>
    <source>
        <strain evidence="2">CCFEE 5312</strain>
    </source>
</reference>
<accession>A0AAJ0DJ41</accession>
<comment type="caution">
    <text evidence="2">The sequence shown here is derived from an EMBL/GenBank/DDBJ whole genome shotgun (WGS) entry which is preliminary data.</text>
</comment>
<dbReference type="InterPro" id="IPR036188">
    <property type="entry name" value="FAD/NAD-bd_sf"/>
</dbReference>
<feature type="domain" description="FAD/NAD(P)-binding" evidence="1">
    <location>
        <begin position="3"/>
        <end position="204"/>
    </location>
</feature>
<dbReference type="InterPro" id="IPR023753">
    <property type="entry name" value="FAD/NAD-binding_dom"/>
</dbReference>
<dbReference type="GO" id="GO:0004174">
    <property type="term" value="F:electron-transferring-flavoprotein dehydrogenase activity"/>
    <property type="evidence" value="ECO:0007669"/>
    <property type="project" value="TreeGrafter"/>
</dbReference>